<dbReference type="InterPro" id="IPR057666">
    <property type="entry name" value="DrpA_SLOG"/>
</dbReference>
<reference evidence="4" key="1">
    <citation type="submission" date="2018-06" db="EMBL/GenBank/DDBJ databases">
        <authorList>
            <person name="Zhirakovskaya E."/>
        </authorList>
    </citation>
    <scope>NUCLEOTIDE SEQUENCE</scope>
</reference>
<evidence type="ECO:0000259" key="2">
    <source>
        <dbReference type="Pfam" id="PF02481"/>
    </source>
</evidence>
<comment type="similarity">
    <text evidence="1">Belongs to the DprA/Smf family.</text>
</comment>
<dbReference type="GO" id="GO:0009294">
    <property type="term" value="P:DNA-mediated transformation"/>
    <property type="evidence" value="ECO:0007669"/>
    <property type="project" value="InterPro"/>
</dbReference>
<dbReference type="InterPro" id="IPR036388">
    <property type="entry name" value="WH-like_DNA-bd_sf"/>
</dbReference>
<dbReference type="InterPro" id="IPR003488">
    <property type="entry name" value="DprA"/>
</dbReference>
<dbReference type="EMBL" id="UOEW01000075">
    <property type="protein sequence ID" value="VAW34583.1"/>
    <property type="molecule type" value="Genomic_DNA"/>
</dbReference>
<accession>A0A3B0V2G8</accession>
<dbReference type="Gene3D" id="1.10.10.10">
    <property type="entry name" value="Winged helix-like DNA-binding domain superfamily/Winged helix DNA-binding domain"/>
    <property type="match status" value="1"/>
</dbReference>
<organism evidence="4">
    <name type="scientific">hydrothermal vent metagenome</name>
    <dbReference type="NCBI Taxonomy" id="652676"/>
    <lineage>
        <taxon>unclassified sequences</taxon>
        <taxon>metagenomes</taxon>
        <taxon>ecological metagenomes</taxon>
    </lineage>
</organism>
<dbReference type="NCBIfam" id="TIGR00732">
    <property type="entry name" value="dprA"/>
    <property type="match status" value="1"/>
</dbReference>
<proteinExistence type="inferred from homology"/>
<evidence type="ECO:0000313" key="4">
    <source>
        <dbReference type="EMBL" id="VAW34583.1"/>
    </source>
</evidence>
<evidence type="ECO:0000259" key="3">
    <source>
        <dbReference type="Pfam" id="PF17782"/>
    </source>
</evidence>
<evidence type="ECO:0000256" key="1">
    <source>
        <dbReference type="ARBA" id="ARBA00006525"/>
    </source>
</evidence>
<gene>
    <name evidence="4" type="ORF">MNBD_GAMMA01-1024</name>
</gene>
<feature type="domain" description="DprA winged helix" evidence="3">
    <location>
        <begin position="323"/>
        <end position="369"/>
    </location>
</feature>
<dbReference type="Pfam" id="PF02481">
    <property type="entry name" value="DNA_processg_A"/>
    <property type="match status" value="1"/>
</dbReference>
<protein>
    <submittedName>
        <fullName evidence="4">Rossmann fold nucleotide-binding protein Smf possibly involved in DNA uptake</fullName>
    </submittedName>
</protein>
<dbReference type="PANTHER" id="PTHR43022:SF1">
    <property type="entry name" value="PROTEIN SMF"/>
    <property type="match status" value="1"/>
</dbReference>
<dbReference type="Gene3D" id="3.40.50.450">
    <property type="match status" value="1"/>
</dbReference>
<name>A0A3B0V2G8_9ZZZZ</name>
<sequence length="375" mass="40743">MIDYFQAWLLLNHTKGLGSARISALLSHCETVENIFTQTSFPPHLNIPKAVQSDLKNPNLNAIAKDLTWLQQQNNHILTIDNDLYPPLLKQTDSPPPLLFVTGNPDVLLQPQLAVVGSRNASAAGLSNTQSFCYDLASKGLTITSGMALGIDGKAHLAAMEAGGKTVAVMGTGLDVVYPAQHKDMAHNIAQNGALISEFPIGTKPHAYNFPRRNRIICGLAMGTLVVEAGMKSGTLITARQTMEINRPVMAIPGSIHSPMVKGCHLLIKQGAKLVESAQEILEELTPLAQSLSLKIQEKLSLLEDKPVQIENKPYIESENINHDLILKTIMYSATSYDEIIFNSGLSATEVSSILLILELEDKIQALPGAKYIRI</sequence>
<dbReference type="AlphaFoldDB" id="A0A3B0V2G8"/>
<dbReference type="Pfam" id="PF17782">
    <property type="entry name" value="WHD_DprA"/>
    <property type="match status" value="1"/>
</dbReference>
<dbReference type="SUPFAM" id="SSF102405">
    <property type="entry name" value="MCP/YpsA-like"/>
    <property type="match status" value="1"/>
</dbReference>
<feature type="domain" description="Smf/DprA SLOG" evidence="2">
    <location>
        <begin position="77"/>
        <end position="285"/>
    </location>
</feature>
<dbReference type="PANTHER" id="PTHR43022">
    <property type="entry name" value="PROTEIN SMF"/>
    <property type="match status" value="1"/>
</dbReference>
<dbReference type="InterPro" id="IPR041614">
    <property type="entry name" value="DprA_WH"/>
</dbReference>